<evidence type="ECO:0000256" key="12">
    <source>
        <dbReference type="ARBA" id="ARBA00034000"/>
    </source>
</evidence>
<dbReference type="Gene3D" id="3.40.710.10">
    <property type="entry name" value="DD-peptidase/beta-lactamase superfamily"/>
    <property type="match status" value="1"/>
</dbReference>
<keyword evidence="16" id="KW-0472">Membrane</keyword>
<dbReference type="EC" id="3.4.16.4" evidence="4"/>
<evidence type="ECO:0000256" key="5">
    <source>
        <dbReference type="ARBA" id="ARBA00022645"/>
    </source>
</evidence>
<dbReference type="SUPFAM" id="SSF69189">
    <property type="entry name" value="Penicillin-binding protein associated domain"/>
    <property type="match status" value="1"/>
</dbReference>
<comment type="pathway">
    <text evidence="2">Cell wall biogenesis; peptidoglycan biosynthesis.</text>
</comment>
<dbReference type="AlphaFoldDB" id="A0A9D1TWN7"/>
<evidence type="ECO:0000256" key="14">
    <source>
        <dbReference type="PIRSR" id="PIRSR618044-2"/>
    </source>
</evidence>
<keyword evidence="16" id="KW-0812">Transmembrane</keyword>
<evidence type="ECO:0000256" key="6">
    <source>
        <dbReference type="ARBA" id="ARBA00022670"/>
    </source>
</evidence>
<dbReference type="GO" id="GO:0008360">
    <property type="term" value="P:regulation of cell shape"/>
    <property type="evidence" value="ECO:0007669"/>
    <property type="project" value="UniProtKB-KW"/>
</dbReference>
<dbReference type="SUPFAM" id="SSF56601">
    <property type="entry name" value="beta-lactamase/transpeptidase-like"/>
    <property type="match status" value="1"/>
</dbReference>
<evidence type="ECO:0000256" key="13">
    <source>
        <dbReference type="PIRSR" id="PIRSR618044-1"/>
    </source>
</evidence>
<dbReference type="Pfam" id="PF07943">
    <property type="entry name" value="PBP5_C"/>
    <property type="match status" value="1"/>
</dbReference>
<keyword evidence="9" id="KW-0133">Cell shape</keyword>
<feature type="active site" description="Proton acceptor" evidence="13">
    <location>
        <position position="73"/>
    </location>
</feature>
<dbReference type="Proteomes" id="UP000823933">
    <property type="component" value="Unassembled WGS sequence"/>
</dbReference>
<keyword evidence="5 19" id="KW-0121">Carboxypeptidase</keyword>
<dbReference type="InterPro" id="IPR001967">
    <property type="entry name" value="Peptidase_S11_N"/>
</dbReference>
<reference evidence="19" key="1">
    <citation type="journal article" date="2021" name="PeerJ">
        <title>Extensive microbial diversity within the chicken gut microbiome revealed by metagenomics and culture.</title>
        <authorList>
            <person name="Gilroy R."/>
            <person name="Ravi A."/>
            <person name="Getino M."/>
            <person name="Pursley I."/>
            <person name="Horton D.L."/>
            <person name="Alikhan N.F."/>
            <person name="Baker D."/>
            <person name="Gharbi K."/>
            <person name="Hall N."/>
            <person name="Watson M."/>
            <person name="Adriaenssens E.M."/>
            <person name="Foster-Nyarko E."/>
            <person name="Jarju S."/>
            <person name="Secka A."/>
            <person name="Antonio M."/>
            <person name="Oren A."/>
            <person name="Chaudhuri R.R."/>
            <person name="La Ragione R."/>
            <person name="Hildebrand F."/>
            <person name="Pallen M.J."/>
        </authorList>
    </citation>
    <scope>NUCLEOTIDE SEQUENCE</scope>
    <source>
        <strain evidence="19">ChiHcolR34-3080</strain>
    </source>
</reference>
<dbReference type="GO" id="GO:0009252">
    <property type="term" value="P:peptidoglycan biosynthetic process"/>
    <property type="evidence" value="ECO:0007669"/>
    <property type="project" value="UniProtKB-KW"/>
</dbReference>
<dbReference type="Pfam" id="PF00768">
    <property type="entry name" value="Peptidase_S11"/>
    <property type="match status" value="1"/>
</dbReference>
<comment type="catalytic activity">
    <reaction evidence="12">
        <text>Preferential cleavage: (Ac)2-L-Lys-D-Ala-|-D-Ala. Also transpeptidation of peptidyl-alanyl moieties that are N-acyl substituents of D-alanine.</text>
        <dbReference type="EC" id="3.4.16.4"/>
    </reaction>
</comment>
<evidence type="ECO:0000256" key="2">
    <source>
        <dbReference type="ARBA" id="ARBA00004752"/>
    </source>
</evidence>
<dbReference type="PRINTS" id="PR00725">
    <property type="entry name" value="DADACBPTASE1"/>
</dbReference>
<dbReference type="PANTHER" id="PTHR21581">
    <property type="entry name" value="D-ALANYL-D-ALANINE CARBOXYPEPTIDASE"/>
    <property type="match status" value="1"/>
</dbReference>
<dbReference type="InterPro" id="IPR037167">
    <property type="entry name" value="Peptidase_S11_C_sf"/>
</dbReference>
<keyword evidence="11" id="KW-0961">Cell wall biogenesis/degradation</keyword>
<accession>A0A9D1TWN7</accession>
<evidence type="ECO:0000313" key="20">
    <source>
        <dbReference type="Proteomes" id="UP000823933"/>
    </source>
</evidence>
<keyword evidence="16" id="KW-1133">Transmembrane helix</keyword>
<feature type="transmembrane region" description="Helical" evidence="16">
    <location>
        <begin position="395"/>
        <end position="422"/>
    </location>
</feature>
<keyword evidence="8" id="KW-0378">Hydrolase</keyword>
<feature type="domain" description="Peptidase S11 D-Ala-D-Ala carboxypeptidase A C-terminal" evidence="18">
    <location>
        <begin position="338"/>
        <end position="383"/>
    </location>
</feature>
<evidence type="ECO:0000256" key="7">
    <source>
        <dbReference type="ARBA" id="ARBA00022729"/>
    </source>
</evidence>
<feature type="active site" description="Acyl-ester intermediate" evidence="13">
    <location>
        <position position="70"/>
    </location>
</feature>
<gene>
    <name evidence="19" type="ORF">H9890_02800</name>
</gene>
<feature type="active site" evidence="13">
    <location>
        <position position="133"/>
    </location>
</feature>
<keyword evidence="7" id="KW-0732">Signal</keyword>
<evidence type="ECO:0000256" key="3">
    <source>
        <dbReference type="ARBA" id="ARBA00007164"/>
    </source>
</evidence>
<sequence>MNHLFRPALRRAAVLALTLALAVWLALPGLAAYPMPVETTYPDESVYLFDLDTGKTILEQNADQPRYVASLTKMMTALLYLESGLDLQQAVTVPASLTQEFTDIQNANGSTIGLRIGETVRRIDLLYGVIVASGNDAASAVASDASGGDLTAFVARMNQRAAELGCTDTTFSCVHGLYDYGNVSTARDLAKIAAACYAQPQYMEIAQTASYTLPATNLHTAEREIRTTNLMLDPEYPYYRNYIRGMKTGFTTLAGRCFVTFAEQNGHTYGLVVLGSDLDNIYRECAELLDWVFATFGDRQLVDTETMLATVPLTQCRSTPQVELYAAGPVTGYGHPDDEVTFTFDLPESIRATVAEGQVVGAATVWLDGYEAGTVDLVTHREYVSDFTTDGIATLLLLPALLGILLVLALFTVLTGGGPGLFRRRRRRVRRR</sequence>
<evidence type="ECO:0000256" key="1">
    <source>
        <dbReference type="ARBA" id="ARBA00003217"/>
    </source>
</evidence>
<evidence type="ECO:0000256" key="4">
    <source>
        <dbReference type="ARBA" id="ARBA00012448"/>
    </source>
</evidence>
<dbReference type="PANTHER" id="PTHR21581:SF6">
    <property type="entry name" value="TRAFFICKING PROTEIN PARTICLE COMPLEX SUBUNIT 12"/>
    <property type="match status" value="1"/>
</dbReference>
<evidence type="ECO:0000313" key="19">
    <source>
        <dbReference type="EMBL" id="HIW08314.1"/>
    </source>
</evidence>
<dbReference type="EMBL" id="DXHQ01000035">
    <property type="protein sequence ID" value="HIW08314.1"/>
    <property type="molecule type" value="Genomic_DNA"/>
</dbReference>
<keyword evidence="10" id="KW-0573">Peptidoglycan synthesis</keyword>
<comment type="similarity">
    <text evidence="3 15">Belongs to the peptidase S11 family.</text>
</comment>
<comment type="caution">
    <text evidence="19">The sequence shown here is derived from an EMBL/GenBank/DDBJ whole genome shotgun (WGS) entry which is preliminary data.</text>
</comment>
<proteinExistence type="inferred from homology"/>
<evidence type="ECO:0000259" key="18">
    <source>
        <dbReference type="Pfam" id="PF07943"/>
    </source>
</evidence>
<dbReference type="Gene3D" id="2.60.410.10">
    <property type="entry name" value="D-Ala-D-Ala carboxypeptidase, C-terminal domain"/>
    <property type="match status" value="1"/>
</dbReference>
<dbReference type="InterPro" id="IPR018044">
    <property type="entry name" value="Peptidase_S11"/>
</dbReference>
<evidence type="ECO:0000256" key="10">
    <source>
        <dbReference type="ARBA" id="ARBA00022984"/>
    </source>
</evidence>
<evidence type="ECO:0000256" key="8">
    <source>
        <dbReference type="ARBA" id="ARBA00022801"/>
    </source>
</evidence>
<evidence type="ECO:0000256" key="9">
    <source>
        <dbReference type="ARBA" id="ARBA00022960"/>
    </source>
</evidence>
<name>A0A9D1TWN7_9FIRM</name>
<feature type="domain" description="Peptidase S11 D-alanyl-D-alanine carboxypeptidase A N-terminal" evidence="17">
    <location>
        <begin position="44"/>
        <end position="276"/>
    </location>
</feature>
<dbReference type="InterPro" id="IPR015956">
    <property type="entry name" value="Peniciliin-bd_prot_C_sf"/>
</dbReference>
<evidence type="ECO:0000259" key="17">
    <source>
        <dbReference type="Pfam" id="PF00768"/>
    </source>
</evidence>
<dbReference type="GO" id="GO:0071555">
    <property type="term" value="P:cell wall organization"/>
    <property type="evidence" value="ECO:0007669"/>
    <property type="project" value="UniProtKB-KW"/>
</dbReference>
<dbReference type="InterPro" id="IPR012338">
    <property type="entry name" value="Beta-lactam/transpept-like"/>
</dbReference>
<evidence type="ECO:0000256" key="11">
    <source>
        <dbReference type="ARBA" id="ARBA00023316"/>
    </source>
</evidence>
<evidence type="ECO:0000256" key="15">
    <source>
        <dbReference type="RuleBase" id="RU004016"/>
    </source>
</evidence>
<protein>
    <recommendedName>
        <fullName evidence="4">serine-type D-Ala-D-Ala carboxypeptidase</fullName>
        <ecNumber evidence="4">3.4.16.4</ecNumber>
    </recommendedName>
</protein>
<dbReference type="GO" id="GO:0009002">
    <property type="term" value="F:serine-type D-Ala-D-Ala carboxypeptidase activity"/>
    <property type="evidence" value="ECO:0007669"/>
    <property type="project" value="UniProtKB-EC"/>
</dbReference>
<comment type="function">
    <text evidence="1">Removes C-terminal D-alanyl residues from sugar-peptide cell wall precursors.</text>
</comment>
<reference evidence="19" key="2">
    <citation type="submission" date="2021-04" db="EMBL/GenBank/DDBJ databases">
        <authorList>
            <person name="Gilroy R."/>
        </authorList>
    </citation>
    <scope>NUCLEOTIDE SEQUENCE</scope>
    <source>
        <strain evidence="19">ChiHcolR34-3080</strain>
    </source>
</reference>
<dbReference type="InterPro" id="IPR012907">
    <property type="entry name" value="Peptidase_S11_C"/>
</dbReference>
<keyword evidence="6" id="KW-0645">Protease</keyword>
<dbReference type="GO" id="GO:0006508">
    <property type="term" value="P:proteolysis"/>
    <property type="evidence" value="ECO:0007669"/>
    <property type="project" value="UniProtKB-KW"/>
</dbReference>
<evidence type="ECO:0000256" key="16">
    <source>
        <dbReference type="SAM" id="Phobius"/>
    </source>
</evidence>
<organism evidence="19 20">
    <name type="scientific">Candidatus Faecalibacterium intestinigallinarum</name>
    <dbReference type="NCBI Taxonomy" id="2838581"/>
    <lineage>
        <taxon>Bacteria</taxon>
        <taxon>Bacillati</taxon>
        <taxon>Bacillota</taxon>
        <taxon>Clostridia</taxon>
        <taxon>Eubacteriales</taxon>
        <taxon>Oscillospiraceae</taxon>
        <taxon>Faecalibacterium</taxon>
    </lineage>
</organism>
<feature type="binding site" evidence="14">
    <location>
        <position position="247"/>
    </location>
    <ligand>
        <name>substrate</name>
    </ligand>
</feature>